<evidence type="ECO:0000313" key="12">
    <source>
        <dbReference type="Proteomes" id="UP000095283"/>
    </source>
</evidence>
<keyword evidence="12" id="KW-1185">Reference proteome</keyword>
<feature type="chain" id="PRO_5009311219" description="Palmitoyl-protein thioesterase 1" evidence="11">
    <location>
        <begin position="20"/>
        <end position="327"/>
    </location>
</feature>
<protein>
    <recommendedName>
        <fullName evidence="3">Palmitoyl-protein thioesterase 1</fullName>
        <ecNumber evidence="2">3.1.2.22</ecNumber>
    </recommendedName>
    <alternativeName>
        <fullName evidence="8">Palmitoyl-protein hydrolase 1</fullName>
    </alternativeName>
</protein>
<dbReference type="PRINTS" id="PR00414">
    <property type="entry name" value="PPTHIESTRASE"/>
</dbReference>
<feature type="signal peptide" evidence="11">
    <location>
        <begin position="1"/>
        <end position="19"/>
    </location>
</feature>
<keyword evidence="10" id="KW-0175">Coiled coil</keyword>
<organism evidence="12 13">
    <name type="scientific">Heterorhabditis bacteriophora</name>
    <name type="common">Entomopathogenic nematode worm</name>
    <dbReference type="NCBI Taxonomy" id="37862"/>
    <lineage>
        <taxon>Eukaryota</taxon>
        <taxon>Metazoa</taxon>
        <taxon>Ecdysozoa</taxon>
        <taxon>Nematoda</taxon>
        <taxon>Chromadorea</taxon>
        <taxon>Rhabditida</taxon>
        <taxon>Rhabditina</taxon>
        <taxon>Rhabditomorpha</taxon>
        <taxon>Strongyloidea</taxon>
        <taxon>Heterorhabditidae</taxon>
        <taxon>Heterorhabditis</taxon>
    </lineage>
</organism>
<dbReference type="EC" id="3.1.2.22" evidence="2"/>
<comment type="catalytic activity">
    <reaction evidence="9">
        <text>S-hexadecanoyl-L-cysteinyl-[protein] + H2O = L-cysteinyl-[protein] + hexadecanoate + H(+)</text>
        <dbReference type="Rhea" id="RHEA:19233"/>
        <dbReference type="Rhea" id="RHEA-COMP:10131"/>
        <dbReference type="Rhea" id="RHEA-COMP:11032"/>
        <dbReference type="ChEBI" id="CHEBI:7896"/>
        <dbReference type="ChEBI" id="CHEBI:15377"/>
        <dbReference type="ChEBI" id="CHEBI:15378"/>
        <dbReference type="ChEBI" id="CHEBI:29950"/>
        <dbReference type="ChEBI" id="CHEBI:74151"/>
        <dbReference type="EC" id="3.1.2.22"/>
    </reaction>
    <physiologicalReaction direction="left-to-right" evidence="9">
        <dbReference type="Rhea" id="RHEA:19234"/>
    </physiologicalReaction>
</comment>
<dbReference type="FunFam" id="3.40.50.1820:FF:000107">
    <property type="entry name" value="Palmitoyl-protein thioesterase 1"/>
    <property type="match status" value="1"/>
</dbReference>
<dbReference type="PANTHER" id="PTHR11247">
    <property type="entry name" value="PALMITOYL-PROTEIN THIOESTERASE/DOLICHYLDIPHOSPHATASE 1"/>
    <property type="match status" value="1"/>
</dbReference>
<evidence type="ECO:0000256" key="4">
    <source>
        <dbReference type="ARBA" id="ARBA00022729"/>
    </source>
</evidence>
<evidence type="ECO:0000256" key="2">
    <source>
        <dbReference type="ARBA" id="ARBA00012423"/>
    </source>
</evidence>
<dbReference type="AlphaFoldDB" id="A0A1I7XIK0"/>
<dbReference type="WBParaSite" id="Hba_17340">
    <property type="protein sequence ID" value="Hba_17340"/>
    <property type="gene ID" value="Hba_17340"/>
</dbReference>
<dbReference type="SUPFAM" id="SSF53474">
    <property type="entry name" value="alpha/beta-Hydrolases"/>
    <property type="match status" value="1"/>
</dbReference>
<sequence>MKTHIFILLLATLTTICSSHLAKRHRLKLLAAKEGSKRRLIRRAVPVVLWHGMGDCCCNPMSMGAITRLIEKNVNGIYVKSLMLGENIASDTERGFFANMNELVELACAQIRNDSLLSQGYNAVGFSQGGQFLRAVAERCPSPPMRNLISVGGQQQGVFGLPYCPGDTIVCNTIRKLLDMGAYTSYVQNNVVQAQYWHDPMHEDDYRSKNIFLADINNEKNQNKEYKKNLLYLKNLVLIKFLRDQLVIPKESSWFGYYKENDLDTILPINETRLYKEYWEKTPLFKDLIGLRKLDETNRLHFVAVDGQHLQIPPEVFEKEVIEKYLK</sequence>
<keyword evidence="5" id="KW-0378">Hydrolase</keyword>
<accession>A0A1I7XIK0</accession>
<comment type="similarity">
    <text evidence="1">Belongs to the palmitoyl-protein thioesterase family.</text>
</comment>
<keyword evidence="6" id="KW-1015">Disulfide bond</keyword>
<dbReference type="InterPro" id="IPR029058">
    <property type="entry name" value="AB_hydrolase_fold"/>
</dbReference>
<evidence type="ECO:0000256" key="11">
    <source>
        <dbReference type="SAM" id="SignalP"/>
    </source>
</evidence>
<evidence type="ECO:0000256" key="9">
    <source>
        <dbReference type="ARBA" id="ARBA00047409"/>
    </source>
</evidence>
<dbReference type="GO" id="GO:0006898">
    <property type="term" value="P:receptor-mediated endocytosis"/>
    <property type="evidence" value="ECO:0007669"/>
    <property type="project" value="TreeGrafter"/>
</dbReference>
<evidence type="ECO:0000313" key="13">
    <source>
        <dbReference type="WBParaSite" id="Hba_17340"/>
    </source>
</evidence>
<keyword evidence="4 11" id="KW-0732">Signal</keyword>
<evidence type="ECO:0000256" key="1">
    <source>
        <dbReference type="ARBA" id="ARBA00010758"/>
    </source>
</evidence>
<dbReference type="Gene3D" id="3.40.50.1820">
    <property type="entry name" value="alpha/beta hydrolase"/>
    <property type="match status" value="1"/>
</dbReference>
<dbReference type="GO" id="GO:0005764">
    <property type="term" value="C:lysosome"/>
    <property type="evidence" value="ECO:0007669"/>
    <property type="project" value="TreeGrafter"/>
</dbReference>
<evidence type="ECO:0000256" key="10">
    <source>
        <dbReference type="SAM" id="Coils"/>
    </source>
</evidence>
<proteinExistence type="inferred from homology"/>
<evidence type="ECO:0000256" key="8">
    <source>
        <dbReference type="ARBA" id="ARBA00031934"/>
    </source>
</evidence>
<dbReference type="Pfam" id="PF02089">
    <property type="entry name" value="Palm_thioest"/>
    <property type="match status" value="1"/>
</dbReference>
<evidence type="ECO:0000256" key="5">
    <source>
        <dbReference type="ARBA" id="ARBA00022801"/>
    </source>
</evidence>
<evidence type="ECO:0000256" key="3">
    <source>
        <dbReference type="ARBA" id="ARBA00014212"/>
    </source>
</evidence>
<dbReference type="Proteomes" id="UP000095283">
    <property type="component" value="Unplaced"/>
</dbReference>
<evidence type="ECO:0000256" key="7">
    <source>
        <dbReference type="ARBA" id="ARBA00023180"/>
    </source>
</evidence>
<dbReference type="InterPro" id="IPR002472">
    <property type="entry name" value="Palm_thioest"/>
</dbReference>
<evidence type="ECO:0000256" key="6">
    <source>
        <dbReference type="ARBA" id="ARBA00023157"/>
    </source>
</evidence>
<dbReference type="GO" id="GO:0008474">
    <property type="term" value="F:palmitoyl-(protein) hydrolase activity"/>
    <property type="evidence" value="ECO:0007669"/>
    <property type="project" value="UniProtKB-EC"/>
</dbReference>
<reference evidence="13" key="1">
    <citation type="submission" date="2016-11" db="UniProtKB">
        <authorList>
            <consortium name="WormBaseParasite"/>
        </authorList>
    </citation>
    <scope>IDENTIFICATION</scope>
</reference>
<name>A0A1I7XIK0_HETBA</name>
<keyword evidence="7" id="KW-0325">Glycoprotein</keyword>
<feature type="coiled-coil region" evidence="10">
    <location>
        <begin position="209"/>
        <end position="236"/>
    </location>
</feature>
<dbReference type="PANTHER" id="PTHR11247:SF8">
    <property type="entry name" value="PALMITOYL-PROTEIN THIOESTERASE 1"/>
    <property type="match status" value="1"/>
</dbReference>